<reference evidence="1" key="1">
    <citation type="submission" date="2018-05" db="EMBL/GenBank/DDBJ databases">
        <authorList>
            <person name="Lanie J.A."/>
            <person name="Ng W.-L."/>
            <person name="Kazmierczak K.M."/>
            <person name="Andrzejewski T.M."/>
            <person name="Davidsen T.M."/>
            <person name="Wayne K.J."/>
            <person name="Tettelin H."/>
            <person name="Glass J.I."/>
            <person name="Rusch D."/>
            <person name="Podicherti R."/>
            <person name="Tsui H.-C.T."/>
            <person name="Winkler M.E."/>
        </authorList>
    </citation>
    <scope>NUCLEOTIDE SEQUENCE</scope>
</reference>
<evidence type="ECO:0000313" key="1">
    <source>
        <dbReference type="EMBL" id="SVA92464.1"/>
    </source>
</evidence>
<gene>
    <name evidence="1" type="ORF">METZ01_LOCUS145318</name>
</gene>
<name>A0A381ZTM7_9ZZZZ</name>
<dbReference type="AlphaFoldDB" id="A0A381ZTM7"/>
<accession>A0A381ZTM7</accession>
<proteinExistence type="predicted"/>
<protein>
    <submittedName>
        <fullName evidence="1">Uncharacterized protein</fullName>
    </submittedName>
</protein>
<sequence length="36" mass="3973">MINCNVNAPEDTSCRIGLDQEPAEEMGKSLDVMQAY</sequence>
<dbReference type="EMBL" id="UINC01022567">
    <property type="protein sequence ID" value="SVA92464.1"/>
    <property type="molecule type" value="Genomic_DNA"/>
</dbReference>
<organism evidence="1">
    <name type="scientific">marine metagenome</name>
    <dbReference type="NCBI Taxonomy" id="408172"/>
    <lineage>
        <taxon>unclassified sequences</taxon>
        <taxon>metagenomes</taxon>
        <taxon>ecological metagenomes</taxon>
    </lineage>
</organism>